<evidence type="ECO:0000313" key="4">
    <source>
        <dbReference type="Proteomes" id="UP000198510"/>
    </source>
</evidence>
<keyword evidence="4" id="KW-1185">Reference proteome</keyword>
<dbReference type="RefSeq" id="WP_089685070.1">
    <property type="nucleotide sequence ID" value="NZ_FNFO01000008.1"/>
</dbReference>
<evidence type="ECO:0000259" key="2">
    <source>
        <dbReference type="Pfam" id="PF00535"/>
    </source>
</evidence>
<dbReference type="OrthoDB" id="9813550at2"/>
<dbReference type="PANTHER" id="PTHR43685">
    <property type="entry name" value="GLYCOSYLTRANSFERASE"/>
    <property type="match status" value="1"/>
</dbReference>
<keyword evidence="1" id="KW-1133">Transmembrane helix</keyword>
<protein>
    <submittedName>
        <fullName evidence="3">Glycosyltransferase, GT2 family</fullName>
    </submittedName>
</protein>
<dbReference type="Pfam" id="PF00535">
    <property type="entry name" value="Glycos_transf_2"/>
    <property type="match status" value="1"/>
</dbReference>
<keyword evidence="1" id="KW-0812">Transmembrane</keyword>
<feature type="transmembrane region" description="Helical" evidence="1">
    <location>
        <begin position="241"/>
        <end position="261"/>
    </location>
</feature>
<feature type="transmembrane region" description="Helical" evidence="1">
    <location>
        <begin position="268"/>
        <end position="286"/>
    </location>
</feature>
<reference evidence="3 4" key="1">
    <citation type="submission" date="2016-10" db="EMBL/GenBank/DDBJ databases">
        <authorList>
            <person name="de Groot N.N."/>
        </authorList>
    </citation>
    <scope>NUCLEOTIDE SEQUENCE [LARGE SCALE GENOMIC DNA]</scope>
    <source>
        <strain evidence="3 4">DSM 25186</strain>
    </source>
</reference>
<sequence length="327" mass="37219">MLYSFIIPVYNRPDELLELLESITQQTHQNFEVVIIEDGSEQSSEAVVRSFQDRLDIAWYPTTGRIGQGFSRNLGFTKAKGDYFIILDSDTTIDPDYLENLDRHLNEHELDAFGGPDRSPRVATPVQQAIDYCMTSPFTTGGIRGRKNQVDKFYPRSFNMGFSREVYEATQGFNLPYLGEDIELSTRIMEKGFSTGLVPDSPVYHKRKTSFLNFYKQIHFFGRARVNLYKLFPHTLKLPHLFPAVYLCYFGTAAVGTVILTRKGHRKGALLLAPWALYQLLIFTHATMTKKSLKVGLLSTIGVNVQMIGYGAGFIQDFVKRVVLKKK</sequence>
<keyword evidence="3" id="KW-0808">Transferase</keyword>
<dbReference type="PANTHER" id="PTHR43685:SF2">
    <property type="entry name" value="GLYCOSYLTRANSFERASE 2-LIKE DOMAIN-CONTAINING PROTEIN"/>
    <property type="match status" value="1"/>
</dbReference>
<dbReference type="InterPro" id="IPR029044">
    <property type="entry name" value="Nucleotide-diphossugar_trans"/>
</dbReference>
<dbReference type="InterPro" id="IPR001173">
    <property type="entry name" value="Glyco_trans_2-like"/>
</dbReference>
<accession>A0A1G9N1T4</accession>
<dbReference type="GO" id="GO:0016740">
    <property type="term" value="F:transferase activity"/>
    <property type="evidence" value="ECO:0007669"/>
    <property type="project" value="UniProtKB-KW"/>
</dbReference>
<proteinExistence type="predicted"/>
<dbReference type="SUPFAM" id="SSF53448">
    <property type="entry name" value="Nucleotide-diphospho-sugar transferases"/>
    <property type="match status" value="1"/>
</dbReference>
<evidence type="ECO:0000256" key="1">
    <source>
        <dbReference type="SAM" id="Phobius"/>
    </source>
</evidence>
<dbReference type="InterPro" id="IPR050834">
    <property type="entry name" value="Glycosyltransf_2"/>
</dbReference>
<feature type="transmembrane region" description="Helical" evidence="1">
    <location>
        <begin position="298"/>
        <end position="319"/>
    </location>
</feature>
<name>A0A1G9N1T4_9BACT</name>
<evidence type="ECO:0000313" key="3">
    <source>
        <dbReference type="EMBL" id="SDL80470.1"/>
    </source>
</evidence>
<keyword evidence="1" id="KW-0472">Membrane</keyword>
<dbReference type="Gene3D" id="3.90.550.10">
    <property type="entry name" value="Spore Coat Polysaccharide Biosynthesis Protein SpsA, Chain A"/>
    <property type="match status" value="1"/>
</dbReference>
<dbReference type="EMBL" id="FNFO01000008">
    <property type="protein sequence ID" value="SDL80470.1"/>
    <property type="molecule type" value="Genomic_DNA"/>
</dbReference>
<dbReference type="STRING" id="1075417.SAMN05421823_108155"/>
<dbReference type="AlphaFoldDB" id="A0A1G9N1T4"/>
<dbReference type="Proteomes" id="UP000198510">
    <property type="component" value="Unassembled WGS sequence"/>
</dbReference>
<gene>
    <name evidence="3" type="ORF">SAMN05421823_108155</name>
</gene>
<feature type="domain" description="Glycosyltransferase 2-like" evidence="2">
    <location>
        <begin position="4"/>
        <end position="168"/>
    </location>
</feature>
<organism evidence="3 4">
    <name type="scientific">Catalinimonas alkaloidigena</name>
    <dbReference type="NCBI Taxonomy" id="1075417"/>
    <lineage>
        <taxon>Bacteria</taxon>
        <taxon>Pseudomonadati</taxon>
        <taxon>Bacteroidota</taxon>
        <taxon>Cytophagia</taxon>
        <taxon>Cytophagales</taxon>
        <taxon>Catalimonadaceae</taxon>
        <taxon>Catalinimonas</taxon>
    </lineage>
</organism>